<feature type="transmembrane region" description="Helical" evidence="7">
    <location>
        <begin position="358"/>
        <end position="376"/>
    </location>
</feature>
<keyword evidence="2" id="KW-0813">Transport</keyword>
<dbReference type="PANTHER" id="PTHR42718">
    <property type="entry name" value="MAJOR FACILITATOR SUPERFAMILY MULTIDRUG TRANSPORTER MFSC"/>
    <property type="match status" value="1"/>
</dbReference>
<dbReference type="Gene3D" id="1.20.1720.10">
    <property type="entry name" value="Multidrug resistance protein D"/>
    <property type="match status" value="1"/>
</dbReference>
<accession>F0H3V9</accession>
<feature type="transmembrane region" description="Helical" evidence="7">
    <location>
        <begin position="190"/>
        <end position="209"/>
    </location>
</feature>
<organism evidence="9 10">
    <name type="scientific">Prevotella denticola CRIS 18C-A</name>
    <dbReference type="NCBI Taxonomy" id="944557"/>
    <lineage>
        <taxon>Bacteria</taxon>
        <taxon>Pseudomonadati</taxon>
        <taxon>Bacteroidota</taxon>
        <taxon>Bacteroidia</taxon>
        <taxon>Bacteroidales</taxon>
        <taxon>Prevotellaceae</taxon>
        <taxon>Prevotella</taxon>
    </lineage>
</organism>
<keyword evidence="4 7" id="KW-0812">Transmembrane</keyword>
<feature type="transmembrane region" description="Helical" evidence="7">
    <location>
        <begin position="104"/>
        <end position="126"/>
    </location>
</feature>
<evidence type="ECO:0000256" key="2">
    <source>
        <dbReference type="ARBA" id="ARBA00022448"/>
    </source>
</evidence>
<keyword evidence="6 7" id="KW-0472">Membrane</keyword>
<dbReference type="InterPro" id="IPR036259">
    <property type="entry name" value="MFS_trans_sf"/>
</dbReference>
<feature type="transmembrane region" description="Helical" evidence="7">
    <location>
        <begin position="292"/>
        <end position="313"/>
    </location>
</feature>
<evidence type="ECO:0000256" key="1">
    <source>
        <dbReference type="ARBA" id="ARBA00004651"/>
    </source>
</evidence>
<feature type="transmembrane region" description="Helical" evidence="7">
    <location>
        <begin position="325"/>
        <end position="346"/>
    </location>
</feature>
<keyword evidence="5 7" id="KW-1133">Transmembrane helix</keyword>
<keyword evidence="3" id="KW-1003">Cell membrane</keyword>
<dbReference type="GO" id="GO:0005886">
    <property type="term" value="C:plasma membrane"/>
    <property type="evidence" value="ECO:0007669"/>
    <property type="project" value="UniProtKB-SubCell"/>
</dbReference>
<evidence type="ECO:0000313" key="10">
    <source>
        <dbReference type="Proteomes" id="UP000003155"/>
    </source>
</evidence>
<feature type="transmembrane region" description="Helical" evidence="7">
    <location>
        <begin position="37"/>
        <end position="58"/>
    </location>
</feature>
<evidence type="ECO:0000313" key="9">
    <source>
        <dbReference type="EMBL" id="EGC87491.1"/>
    </source>
</evidence>
<feature type="transmembrane region" description="Helical" evidence="7">
    <location>
        <begin position="162"/>
        <end position="184"/>
    </location>
</feature>
<dbReference type="Gene3D" id="1.20.1250.20">
    <property type="entry name" value="MFS general substrate transporter like domains"/>
    <property type="match status" value="1"/>
</dbReference>
<dbReference type="InterPro" id="IPR020846">
    <property type="entry name" value="MFS_dom"/>
</dbReference>
<evidence type="ECO:0000256" key="5">
    <source>
        <dbReference type="ARBA" id="ARBA00022989"/>
    </source>
</evidence>
<evidence type="ECO:0000259" key="8">
    <source>
        <dbReference type="PROSITE" id="PS50850"/>
    </source>
</evidence>
<evidence type="ECO:0000256" key="6">
    <source>
        <dbReference type="ARBA" id="ARBA00023136"/>
    </source>
</evidence>
<dbReference type="PROSITE" id="PS50850">
    <property type="entry name" value="MFS"/>
    <property type="match status" value="1"/>
</dbReference>
<dbReference type="InterPro" id="IPR011701">
    <property type="entry name" value="MFS"/>
</dbReference>
<reference evidence="9 10" key="1">
    <citation type="submission" date="2011-02" db="EMBL/GenBank/DDBJ databases">
        <authorList>
            <person name="Durkin A.S."/>
            <person name="Madupu R."/>
            <person name="Torralba M."/>
            <person name="Gillis M."/>
            <person name="Methe B."/>
            <person name="Sutton G."/>
            <person name="Nelson K.E."/>
        </authorList>
    </citation>
    <scope>NUCLEOTIDE SEQUENCE [LARGE SCALE GENOMIC DNA]</scope>
    <source>
        <strain evidence="9 10">CRIS 18C-A</strain>
    </source>
</reference>
<dbReference type="GO" id="GO:0022857">
    <property type="term" value="F:transmembrane transporter activity"/>
    <property type="evidence" value="ECO:0007669"/>
    <property type="project" value="InterPro"/>
</dbReference>
<sequence length="490" mass="53048">MSGRPPVQSRHGKDFQCCHWPEVDKENGQMKQHTSHIVIALVAVAFFMEYIDSTALVTALPQMAVDFGVESGRMSIGITAYMISLAVFIPVSGWVADRYGTRSVFAYAVLGFIGTSVLCSLCRGLMQFAVVRFLQGVAGAMMVPVGRLAVLKNCDKGDLVNAIAWITTPGLVAPVIGPPIGGFLATYLSWHWIFFLNIPIGLLVFLLAIRYVPRQPADRQRGRLDVPDFLLSALSLSGVMYSLELLGGDAADLLLPLSLLSVCVCLFAFSVRRSLRSPSPLIDYSVMRVPTYSVTIVYGTLSMMVIGAAPFLLPLLFQDGLHFNAFHSGLLLLSLMLGNLVTKPFTVWMMHHWRIKHILFLNALLLSLSTAACAFFDVSSPIIAIIICLFLMGSFRSVQLSTLHTVAYVDVPQQKMSSANTLYSTALQLASGLGVGLGALALRVSSAVSAVSGSLVRYQLSFVLIAAVGLAALVGYGRMKEDAGRIIGRF</sequence>
<dbReference type="SUPFAM" id="SSF103473">
    <property type="entry name" value="MFS general substrate transporter"/>
    <property type="match status" value="1"/>
</dbReference>
<evidence type="ECO:0000256" key="7">
    <source>
        <dbReference type="SAM" id="Phobius"/>
    </source>
</evidence>
<feature type="transmembrane region" description="Helical" evidence="7">
    <location>
        <begin position="253"/>
        <end position="271"/>
    </location>
</feature>
<feature type="transmembrane region" description="Helical" evidence="7">
    <location>
        <begin position="229"/>
        <end position="247"/>
    </location>
</feature>
<dbReference type="Pfam" id="PF07690">
    <property type="entry name" value="MFS_1"/>
    <property type="match status" value="1"/>
</dbReference>
<dbReference type="PANTHER" id="PTHR42718:SF46">
    <property type="entry name" value="BLR6921 PROTEIN"/>
    <property type="match status" value="1"/>
</dbReference>
<feature type="domain" description="Major facilitator superfamily (MFS) profile" evidence="8">
    <location>
        <begin position="38"/>
        <end position="484"/>
    </location>
</feature>
<evidence type="ECO:0000256" key="3">
    <source>
        <dbReference type="ARBA" id="ARBA00022475"/>
    </source>
</evidence>
<name>F0H3V9_9BACT</name>
<keyword evidence="10" id="KW-1185">Reference proteome</keyword>
<proteinExistence type="predicted"/>
<dbReference type="Proteomes" id="UP000003155">
    <property type="component" value="Unassembled WGS sequence"/>
</dbReference>
<evidence type="ECO:0000256" key="4">
    <source>
        <dbReference type="ARBA" id="ARBA00022692"/>
    </source>
</evidence>
<feature type="transmembrane region" description="Helical" evidence="7">
    <location>
        <begin position="382"/>
        <end position="409"/>
    </location>
</feature>
<dbReference type="EMBL" id="AEXO01000008">
    <property type="protein sequence ID" value="EGC87491.1"/>
    <property type="molecule type" value="Genomic_DNA"/>
</dbReference>
<feature type="transmembrane region" description="Helical" evidence="7">
    <location>
        <begin position="78"/>
        <end position="97"/>
    </location>
</feature>
<feature type="transmembrane region" description="Helical" evidence="7">
    <location>
        <begin position="421"/>
        <end position="444"/>
    </location>
</feature>
<comment type="subcellular location">
    <subcellularLocation>
        <location evidence="1">Cell membrane</location>
        <topology evidence="1">Multi-pass membrane protein</topology>
    </subcellularLocation>
</comment>
<gene>
    <name evidence="9" type="ORF">HMPREF9303_2295</name>
</gene>
<dbReference type="AlphaFoldDB" id="F0H3V9"/>
<protein>
    <submittedName>
        <fullName evidence="9">Transporter, major facilitator family protein</fullName>
    </submittedName>
</protein>
<feature type="transmembrane region" description="Helical" evidence="7">
    <location>
        <begin position="132"/>
        <end position="150"/>
    </location>
</feature>
<comment type="caution">
    <text evidence="9">The sequence shown here is derived from an EMBL/GenBank/DDBJ whole genome shotgun (WGS) entry which is preliminary data.</text>
</comment>
<feature type="transmembrane region" description="Helical" evidence="7">
    <location>
        <begin position="456"/>
        <end position="476"/>
    </location>
</feature>